<keyword evidence="4" id="KW-1185">Reference proteome</keyword>
<name>A0AAV4RIK1_9ARAC</name>
<evidence type="ECO:0000313" key="3">
    <source>
        <dbReference type="EMBL" id="GIY21733.1"/>
    </source>
</evidence>
<gene>
    <name evidence="3" type="ORF">CDAR_291251</name>
</gene>
<keyword evidence="2" id="KW-0812">Transmembrane</keyword>
<dbReference type="Proteomes" id="UP001054837">
    <property type="component" value="Unassembled WGS sequence"/>
</dbReference>
<sequence length="98" mass="11305">MVERLLGTVIHGSSLLTTAMLVVVAAMIPSDEKNPERKKRRRFHCVSRLQSTITPTQLAEGILNRGQQAKRPYKNHPINTLPDLREQERIPQQRKRVR</sequence>
<evidence type="ECO:0000256" key="1">
    <source>
        <dbReference type="SAM" id="MobiDB-lite"/>
    </source>
</evidence>
<reference evidence="3 4" key="1">
    <citation type="submission" date="2021-06" db="EMBL/GenBank/DDBJ databases">
        <title>Caerostris darwini draft genome.</title>
        <authorList>
            <person name="Kono N."/>
            <person name="Arakawa K."/>
        </authorList>
    </citation>
    <scope>NUCLEOTIDE SEQUENCE [LARGE SCALE GENOMIC DNA]</scope>
</reference>
<protein>
    <recommendedName>
        <fullName evidence="5">Secreted protein</fullName>
    </recommendedName>
</protein>
<dbReference type="EMBL" id="BPLQ01006342">
    <property type="protein sequence ID" value="GIY21733.1"/>
    <property type="molecule type" value="Genomic_DNA"/>
</dbReference>
<evidence type="ECO:0008006" key="5">
    <source>
        <dbReference type="Google" id="ProtNLM"/>
    </source>
</evidence>
<feature type="region of interest" description="Disordered" evidence="1">
    <location>
        <begin position="65"/>
        <end position="98"/>
    </location>
</feature>
<organism evidence="3 4">
    <name type="scientific">Caerostris darwini</name>
    <dbReference type="NCBI Taxonomy" id="1538125"/>
    <lineage>
        <taxon>Eukaryota</taxon>
        <taxon>Metazoa</taxon>
        <taxon>Ecdysozoa</taxon>
        <taxon>Arthropoda</taxon>
        <taxon>Chelicerata</taxon>
        <taxon>Arachnida</taxon>
        <taxon>Araneae</taxon>
        <taxon>Araneomorphae</taxon>
        <taxon>Entelegynae</taxon>
        <taxon>Araneoidea</taxon>
        <taxon>Araneidae</taxon>
        <taxon>Caerostris</taxon>
    </lineage>
</organism>
<proteinExistence type="predicted"/>
<feature type="transmembrane region" description="Helical" evidence="2">
    <location>
        <begin position="6"/>
        <end position="28"/>
    </location>
</feature>
<keyword evidence="2" id="KW-0472">Membrane</keyword>
<comment type="caution">
    <text evidence="3">The sequence shown here is derived from an EMBL/GenBank/DDBJ whole genome shotgun (WGS) entry which is preliminary data.</text>
</comment>
<accession>A0AAV4RIK1</accession>
<evidence type="ECO:0000256" key="2">
    <source>
        <dbReference type="SAM" id="Phobius"/>
    </source>
</evidence>
<dbReference type="AlphaFoldDB" id="A0AAV4RIK1"/>
<evidence type="ECO:0000313" key="4">
    <source>
        <dbReference type="Proteomes" id="UP001054837"/>
    </source>
</evidence>
<keyword evidence="2" id="KW-1133">Transmembrane helix</keyword>